<dbReference type="RefSeq" id="WP_306041780.1">
    <property type="nucleotide sequence ID" value="NZ_CP132309.1"/>
</dbReference>
<name>A0AA50CRD1_9HYPH</name>
<sequence length="82" mass="9503">MSDRNWTEVRPLTPEQRNTVMRDLELIAQGEELDMPWRRVRILLDHKLAEVCHPVITQGSNTSLNLTDAGLRFMDQANDQSK</sequence>
<evidence type="ECO:0000313" key="1">
    <source>
        <dbReference type="EMBL" id="WLS01356.1"/>
    </source>
</evidence>
<geneLocation type="plasmid" evidence="1 2">
    <name>unnamed7</name>
</geneLocation>
<accession>A0AA50CRD1</accession>
<organism evidence="1 2">
    <name type="scientific">Shinella sumterensis</name>
    <dbReference type="NCBI Taxonomy" id="1967501"/>
    <lineage>
        <taxon>Bacteria</taxon>
        <taxon>Pseudomonadati</taxon>
        <taxon>Pseudomonadota</taxon>
        <taxon>Alphaproteobacteria</taxon>
        <taxon>Hyphomicrobiales</taxon>
        <taxon>Rhizobiaceae</taxon>
        <taxon>Shinella</taxon>
    </lineage>
</organism>
<keyword evidence="2" id="KW-1185">Reference proteome</keyword>
<protein>
    <submittedName>
        <fullName evidence="1">Uncharacterized protein</fullName>
    </submittedName>
</protein>
<keyword evidence="1" id="KW-0614">Plasmid</keyword>
<reference evidence="1 2" key="1">
    <citation type="submission" date="2023-08" db="EMBL/GenBank/DDBJ databases">
        <title>Pathogen: clinical or host-associated sample.</title>
        <authorList>
            <person name="Hergert J."/>
            <person name="Casey R."/>
            <person name="Wagner J."/>
            <person name="Young E.L."/>
            <person name="Oakeson K.F."/>
        </authorList>
    </citation>
    <scope>NUCLEOTIDE SEQUENCE [LARGE SCALE GENOMIC DNA]</scope>
    <source>
        <strain evidence="1 2">1760953</strain>
        <plasmid evidence="1 2">unnamed7</plasmid>
    </source>
</reference>
<proteinExistence type="predicted"/>
<dbReference type="Proteomes" id="UP001234585">
    <property type="component" value="Plasmid unnamed7"/>
</dbReference>
<gene>
    <name evidence="1" type="ORF">Q9313_28580</name>
</gene>
<dbReference type="EMBL" id="CP132309">
    <property type="protein sequence ID" value="WLS01356.1"/>
    <property type="molecule type" value="Genomic_DNA"/>
</dbReference>
<evidence type="ECO:0000313" key="2">
    <source>
        <dbReference type="Proteomes" id="UP001234585"/>
    </source>
</evidence>
<dbReference type="AlphaFoldDB" id="A0AA50CRD1"/>